<dbReference type="AlphaFoldDB" id="A0AAU7W0H9"/>
<keyword evidence="1" id="KW-0808">Transferase</keyword>
<dbReference type="PANTHER" id="PTHR45947">
    <property type="entry name" value="SULFOQUINOVOSYL TRANSFERASE SQD2"/>
    <property type="match status" value="1"/>
</dbReference>
<dbReference type="RefSeq" id="WP_350353007.1">
    <property type="nucleotide sequence ID" value="NZ_CP158357.1"/>
</dbReference>
<accession>A0AAU7W0H9</accession>
<keyword evidence="1" id="KW-0328">Glycosyltransferase</keyword>
<protein>
    <submittedName>
        <fullName evidence="1">Glycosyltransferase</fullName>
        <ecNumber evidence="1">2.4.-.-</ecNumber>
    </submittedName>
</protein>
<dbReference type="EMBL" id="CP158357">
    <property type="protein sequence ID" value="XBX80149.1"/>
    <property type="molecule type" value="Genomic_DNA"/>
</dbReference>
<evidence type="ECO:0000313" key="1">
    <source>
        <dbReference type="EMBL" id="XBX80149.1"/>
    </source>
</evidence>
<organism evidence="1">
    <name type="scientific">Microbacterium sp. A8/3-1</name>
    <dbReference type="NCBI Taxonomy" id="3160749"/>
    <lineage>
        <taxon>Bacteria</taxon>
        <taxon>Bacillati</taxon>
        <taxon>Actinomycetota</taxon>
        <taxon>Actinomycetes</taxon>
        <taxon>Micrococcales</taxon>
        <taxon>Microbacteriaceae</taxon>
        <taxon>Microbacterium</taxon>
    </lineage>
</organism>
<dbReference type="PANTHER" id="PTHR45947:SF14">
    <property type="entry name" value="SLL1723 PROTEIN"/>
    <property type="match status" value="1"/>
</dbReference>
<gene>
    <name evidence="1" type="ORF">ABS642_08685</name>
</gene>
<dbReference type="Gene3D" id="3.40.50.2000">
    <property type="entry name" value="Glycogen Phosphorylase B"/>
    <property type="match status" value="2"/>
</dbReference>
<reference evidence="1" key="1">
    <citation type="submission" date="2024-06" db="EMBL/GenBank/DDBJ databases">
        <title>Draft genome sequence of Microbacterium sp. strain A8/3-1, isolated from Oxytropis tragacanthoides Fisch. ex DC. Root nodules in the Altai region of Russia.</title>
        <authorList>
            <person name="Sazanova A."/>
            <person name="Guro P."/>
            <person name="Kuznetsova I."/>
            <person name="Belimov A."/>
            <person name="Safronova V."/>
        </authorList>
    </citation>
    <scope>NUCLEOTIDE SEQUENCE</scope>
    <source>
        <strain evidence="1">A8/3-1</strain>
    </source>
</reference>
<name>A0AAU7W0H9_9MICO</name>
<sequence length="408" mass="44069">MSRVLLLLTHQFPHDSGDAAFVRNEIAALAQEFDEVRIVSFWGEGVPALPLPPNCRYLGSVGRVTAARAFRGLISGRRLRTLWAVAARARRVGALKSADLRAMLVGMSVAQRLQQLGARHTPFESLTVYSFWGVDIAYSLPWFVRKQDAVATRVHRYDLDEESEGYRPLRPAVLGVTEVLLTISDAAQSYARERYSSYISPQRILVRRLGVPGPDAPPADASAPERVLVVSASSVIPLKRVDLILDALAEVARRGHAVAWTHFGDGPGLAAVRSRAAELVEELPLLDVAFPGRVPVQTILDHYAHAATTLFMNLSTIEGVPVSIMEAAAYGVPAVATDVGATREIVGSAFGSGVLVARDATVSEIADAVVDVVEHLDRFDARANWAERFDANENARAAAAAVADLNRG</sequence>
<proteinExistence type="predicted"/>
<dbReference type="Pfam" id="PF13692">
    <property type="entry name" value="Glyco_trans_1_4"/>
    <property type="match status" value="1"/>
</dbReference>
<dbReference type="SUPFAM" id="SSF53756">
    <property type="entry name" value="UDP-Glycosyltransferase/glycogen phosphorylase"/>
    <property type="match status" value="1"/>
</dbReference>
<dbReference type="EC" id="2.4.-.-" evidence="1"/>
<dbReference type="InterPro" id="IPR050194">
    <property type="entry name" value="Glycosyltransferase_grp1"/>
</dbReference>
<dbReference type="GO" id="GO:0016757">
    <property type="term" value="F:glycosyltransferase activity"/>
    <property type="evidence" value="ECO:0007669"/>
    <property type="project" value="UniProtKB-KW"/>
</dbReference>